<sequence>MRRMRQERSFISYLTKNSIQEYVKEFFEVFFEITGYLDKDALFTFMDGLQHWARLEIQRRGAQDLATTISITKSLIEFKKLEKSKSFKDKAFNSGENKKENFSKFSKPKEGRNATKGKECPPLKCYFCDGPHFARSCPNKSKISALVEEKENAQEEKKMGSLQILDAIKAKVEAKGKRRGVYL</sequence>
<evidence type="ECO:0000313" key="1">
    <source>
        <dbReference type="EMBL" id="KAH7672086.1"/>
    </source>
</evidence>
<gene>
    <name evidence="1" type="ORF">IHE45_09G030300</name>
</gene>
<reference evidence="2" key="1">
    <citation type="journal article" date="2022" name="Nat. Commun.">
        <title>Chromosome evolution and the genetic basis of agronomically important traits in greater yam.</title>
        <authorList>
            <person name="Bredeson J.V."/>
            <person name="Lyons J.B."/>
            <person name="Oniyinde I.O."/>
            <person name="Okereke N.R."/>
            <person name="Kolade O."/>
            <person name="Nnabue I."/>
            <person name="Nwadili C.O."/>
            <person name="Hribova E."/>
            <person name="Parker M."/>
            <person name="Nwogha J."/>
            <person name="Shu S."/>
            <person name="Carlson J."/>
            <person name="Kariba R."/>
            <person name="Muthemba S."/>
            <person name="Knop K."/>
            <person name="Barton G.J."/>
            <person name="Sherwood A.V."/>
            <person name="Lopez-Montes A."/>
            <person name="Asiedu R."/>
            <person name="Jamnadass R."/>
            <person name="Muchugi A."/>
            <person name="Goodstein D."/>
            <person name="Egesi C.N."/>
            <person name="Featherston J."/>
            <person name="Asfaw A."/>
            <person name="Simpson G.G."/>
            <person name="Dolezel J."/>
            <person name="Hendre P.S."/>
            <person name="Van Deynze A."/>
            <person name="Kumar P.L."/>
            <person name="Obidiegwu J.E."/>
            <person name="Bhattacharjee R."/>
            <person name="Rokhsar D.S."/>
        </authorList>
    </citation>
    <scope>NUCLEOTIDE SEQUENCE [LARGE SCALE GENOMIC DNA]</scope>
    <source>
        <strain evidence="2">cv. TDa95/00328</strain>
    </source>
</reference>
<name>A0ACB7VE92_DIOAL</name>
<proteinExistence type="predicted"/>
<protein>
    <submittedName>
        <fullName evidence="1">Zinc finger CCHC-type protein</fullName>
    </submittedName>
</protein>
<comment type="caution">
    <text evidence="1">The sequence shown here is derived from an EMBL/GenBank/DDBJ whole genome shotgun (WGS) entry which is preliminary data.</text>
</comment>
<dbReference type="EMBL" id="CM037019">
    <property type="protein sequence ID" value="KAH7672086.1"/>
    <property type="molecule type" value="Genomic_DNA"/>
</dbReference>
<organism evidence="1 2">
    <name type="scientific">Dioscorea alata</name>
    <name type="common">Purple yam</name>
    <dbReference type="NCBI Taxonomy" id="55571"/>
    <lineage>
        <taxon>Eukaryota</taxon>
        <taxon>Viridiplantae</taxon>
        <taxon>Streptophyta</taxon>
        <taxon>Embryophyta</taxon>
        <taxon>Tracheophyta</taxon>
        <taxon>Spermatophyta</taxon>
        <taxon>Magnoliopsida</taxon>
        <taxon>Liliopsida</taxon>
        <taxon>Dioscoreales</taxon>
        <taxon>Dioscoreaceae</taxon>
        <taxon>Dioscorea</taxon>
    </lineage>
</organism>
<accession>A0ACB7VE92</accession>
<keyword evidence="2" id="KW-1185">Reference proteome</keyword>
<dbReference type="Proteomes" id="UP000827976">
    <property type="component" value="Chromosome 9"/>
</dbReference>
<evidence type="ECO:0000313" key="2">
    <source>
        <dbReference type="Proteomes" id="UP000827976"/>
    </source>
</evidence>